<reference evidence="1" key="1">
    <citation type="submission" date="2022-08" db="EMBL/GenBank/DDBJ databases">
        <title>Draft genome sequence of Lysinibacillus sp. strain KH24.</title>
        <authorList>
            <person name="Kanbe H."/>
            <person name="Itoh H."/>
        </authorList>
    </citation>
    <scope>NUCLEOTIDE SEQUENCE</scope>
    <source>
        <strain evidence="1">KH24</strain>
    </source>
</reference>
<organism evidence="1 2">
    <name type="scientific">Lysinibacillus piscis</name>
    <dbReference type="NCBI Taxonomy" id="2518931"/>
    <lineage>
        <taxon>Bacteria</taxon>
        <taxon>Bacillati</taxon>
        <taxon>Bacillota</taxon>
        <taxon>Bacilli</taxon>
        <taxon>Bacillales</taxon>
        <taxon>Bacillaceae</taxon>
        <taxon>Lysinibacillus</taxon>
    </lineage>
</organism>
<evidence type="ECO:0000313" key="1">
    <source>
        <dbReference type="EMBL" id="GLC87637.1"/>
    </source>
</evidence>
<accession>A0ABQ5NHS0</accession>
<keyword evidence="2" id="KW-1185">Reference proteome</keyword>
<comment type="caution">
    <text evidence="1">The sequence shown here is derived from an EMBL/GenBank/DDBJ whole genome shotgun (WGS) entry which is preliminary data.</text>
</comment>
<evidence type="ECO:0008006" key="3">
    <source>
        <dbReference type="Google" id="ProtNLM"/>
    </source>
</evidence>
<dbReference type="EMBL" id="BRZA01000001">
    <property type="protein sequence ID" value="GLC87637.1"/>
    <property type="molecule type" value="Genomic_DNA"/>
</dbReference>
<gene>
    <name evidence="1" type="ORF">LYSBPC_07640</name>
</gene>
<evidence type="ECO:0000313" key="2">
    <source>
        <dbReference type="Proteomes" id="UP001065593"/>
    </source>
</evidence>
<proteinExistence type="predicted"/>
<sequence>MTKMTKRRWRLLIFAAIILIIGFTMQQREKSAEDAIAAILDNAVKRDGLELSQGEQVLANLTGNEAVTYMEAYPLSHIKTLNKKERAIFEEKPAYHLVYLIEGKPLYEVDVLRVAINSELEGELKDMVFTMNEQQYVLYWAKQKKVLEQSSNTQKLLEQYVK</sequence>
<dbReference type="Proteomes" id="UP001065593">
    <property type="component" value="Unassembled WGS sequence"/>
</dbReference>
<name>A0ABQ5NHS0_9BACI</name>
<protein>
    <recommendedName>
        <fullName evidence="3">DUF4367 domain-containing protein</fullName>
    </recommendedName>
</protein>